<dbReference type="AlphaFoldDB" id="A0AAD7NV86"/>
<sequence length="220" mass="24042">MDVPLDYSQAFDVATNKIIIPFAMSRPATDSFGLVLMPDTGGPGLDAVSQAWANALNLSWGAPFAGLQDFDFRGKYSWPSIFQPAQLYFRPSSQVEYDQPEYQAAMTNFYAACANNTTPVGIMKHIGTIELIQDWGFLRAALGHKKVSFAGVSLTFARVSIVLSSMQLSRTACRSRTWSQIKSSLQIDADYFCFKDPTCPFHGQGNGSVVKVLGTLSSLA</sequence>
<gene>
    <name evidence="1" type="ORF">B0H16DRAFT_1712756</name>
</gene>
<reference evidence="1" key="1">
    <citation type="submission" date="2023-03" db="EMBL/GenBank/DDBJ databases">
        <title>Massive genome expansion in bonnet fungi (Mycena s.s.) driven by repeated elements and novel gene families across ecological guilds.</title>
        <authorList>
            <consortium name="Lawrence Berkeley National Laboratory"/>
            <person name="Harder C.B."/>
            <person name="Miyauchi S."/>
            <person name="Viragh M."/>
            <person name="Kuo A."/>
            <person name="Thoen E."/>
            <person name="Andreopoulos B."/>
            <person name="Lu D."/>
            <person name="Skrede I."/>
            <person name="Drula E."/>
            <person name="Henrissat B."/>
            <person name="Morin E."/>
            <person name="Kohler A."/>
            <person name="Barry K."/>
            <person name="LaButti K."/>
            <person name="Morin E."/>
            <person name="Salamov A."/>
            <person name="Lipzen A."/>
            <person name="Mereny Z."/>
            <person name="Hegedus B."/>
            <person name="Baldrian P."/>
            <person name="Stursova M."/>
            <person name="Weitz H."/>
            <person name="Taylor A."/>
            <person name="Grigoriev I.V."/>
            <person name="Nagy L.G."/>
            <person name="Martin F."/>
            <person name="Kauserud H."/>
        </authorList>
    </citation>
    <scope>NUCLEOTIDE SEQUENCE</scope>
    <source>
        <strain evidence="1">CBHHK182m</strain>
    </source>
</reference>
<evidence type="ECO:0000313" key="2">
    <source>
        <dbReference type="Proteomes" id="UP001215598"/>
    </source>
</evidence>
<keyword evidence="2" id="KW-1185">Reference proteome</keyword>
<dbReference type="Proteomes" id="UP001215598">
    <property type="component" value="Unassembled WGS sequence"/>
</dbReference>
<comment type="caution">
    <text evidence="1">The sequence shown here is derived from an EMBL/GenBank/DDBJ whole genome shotgun (WGS) entry which is preliminary data.</text>
</comment>
<organism evidence="1 2">
    <name type="scientific">Mycena metata</name>
    <dbReference type="NCBI Taxonomy" id="1033252"/>
    <lineage>
        <taxon>Eukaryota</taxon>
        <taxon>Fungi</taxon>
        <taxon>Dikarya</taxon>
        <taxon>Basidiomycota</taxon>
        <taxon>Agaricomycotina</taxon>
        <taxon>Agaricomycetes</taxon>
        <taxon>Agaricomycetidae</taxon>
        <taxon>Agaricales</taxon>
        <taxon>Marasmiineae</taxon>
        <taxon>Mycenaceae</taxon>
        <taxon>Mycena</taxon>
    </lineage>
</organism>
<name>A0AAD7NV86_9AGAR</name>
<evidence type="ECO:0000313" key="1">
    <source>
        <dbReference type="EMBL" id="KAJ7776384.1"/>
    </source>
</evidence>
<protein>
    <submittedName>
        <fullName evidence="1">Uncharacterized protein</fullName>
    </submittedName>
</protein>
<dbReference type="EMBL" id="JARKIB010000009">
    <property type="protein sequence ID" value="KAJ7776384.1"/>
    <property type="molecule type" value="Genomic_DNA"/>
</dbReference>
<accession>A0AAD7NV86</accession>
<proteinExistence type="predicted"/>